<evidence type="ECO:0000313" key="3">
    <source>
        <dbReference type="EMBL" id="KAJ3575936.1"/>
    </source>
</evidence>
<keyword evidence="1" id="KW-0175">Coiled coil</keyword>
<dbReference type="Proteomes" id="UP001213000">
    <property type="component" value="Unassembled WGS sequence"/>
</dbReference>
<accession>A0AAD5W3X1</accession>
<feature type="domain" description="G" evidence="2">
    <location>
        <begin position="722"/>
        <end position="789"/>
    </location>
</feature>
<dbReference type="InterPro" id="IPR027417">
    <property type="entry name" value="P-loop_NTPase"/>
</dbReference>
<evidence type="ECO:0000259" key="2">
    <source>
        <dbReference type="Pfam" id="PF01926"/>
    </source>
</evidence>
<dbReference type="PANTHER" id="PTHR18884">
    <property type="entry name" value="SEPTIN"/>
    <property type="match status" value="1"/>
</dbReference>
<dbReference type="InterPro" id="IPR006073">
    <property type="entry name" value="GTP-bd"/>
</dbReference>
<dbReference type="AlphaFoldDB" id="A0AAD5W3X1"/>
<evidence type="ECO:0000313" key="4">
    <source>
        <dbReference type="Proteomes" id="UP001213000"/>
    </source>
</evidence>
<gene>
    <name evidence="3" type="ORF">NP233_g752</name>
</gene>
<dbReference type="Gene3D" id="3.40.50.300">
    <property type="entry name" value="P-loop containing nucleotide triphosphate hydrolases"/>
    <property type="match status" value="3"/>
</dbReference>
<dbReference type="CDD" id="cd00882">
    <property type="entry name" value="Ras_like_GTPase"/>
    <property type="match status" value="3"/>
</dbReference>
<reference evidence="3" key="1">
    <citation type="submission" date="2022-07" db="EMBL/GenBank/DDBJ databases">
        <title>Genome Sequence of Leucocoprinus birnbaumii.</title>
        <authorList>
            <person name="Buettner E."/>
        </authorList>
    </citation>
    <scope>NUCLEOTIDE SEQUENCE</scope>
    <source>
        <strain evidence="3">VT141</strain>
    </source>
</reference>
<sequence>MLQTERAHVQLVRADWAFILSPKRKPRSQTLPTSVTDVILPSSHFHRTNTNSTCREMPHLASISYESASSADSAVEVHGVEAVDPCDLTNDDIIILVIGSTGAGKSTFVEMAVGGPHEATTKVKHILGPGETGVNAVRIILKNSIDAKTSVVLVDTPGFGDMLMEDYEVLEMIVEWINTRRMRTPEPDEGTSAKRRVSGILYLHRVTDIRLTGSIAMHVGLLSKLCGGEFYRRIFLTTTMWPNENNPAYTPELAAEFRQLEQELISDYWGEMIKSGSKACRFNRTQRSALGIICEIIEIERLSTEQPEMRLQAEIGSKSKSLWDTDAGAYLHGRNRDQPPPRLFRERDFEKITQISPVSVQELSEEDMVIVVMGPPGSGKSKFIRTVVDGYYDHPDLHKSATSEVSALRISFGVHDNTNLVLVDTPAFSHRHAEVNDLIILETLALWFKKAGSDAHSSDGLRRISGIIYLHSITDIEEPSWIIRRNYEMFLKLCGPAFFDRVILTTTGWASERTIGNAQYVLREQKLEREDWRYMIHCGSKVLRFRGTRLSAEKIVNQIVFAERLNQEHLRAHIPRIQGELISQRKTLPSTEAGQHLRKMLKQVILEQKRELEKALKDASDVRDRQDQVEIQTLRSKIEENERIIQRLKPFFGLLSFDKYPILIPSEKQESLYQFLEPNLADSRLTISRKPGIPTLEDLDLRLIDNVNEIGVSDLTANDIIVVVMGPTGTGKSTLITTLVGDHYTPGRDSGVKVGHQLNSCTSEVYALRITFVDHKSKSLVLVDTPGFDDTYKSDLEILDTISRWFCSAAGGTKSKNQSISGILYLHRITDMRLTGSIAKNFEMFRKLCGEEFYSRIVLVTTMWPNGDLLDKNTAMRNELEARERDCLNGDDARSTALVLSYMGVVEVVEFCVVPSTRLRVVCGEREEHRLRRVEFRRILCLPIEILRGIRCKRRRHWRRNRLWLRAEDYVCMQPVHRLLLTALPSHHTSLSHPPRNESVNDLSSSVNRPETILAAIDAFQPALPSQTGFLAPWFRYDSDLPANSTE</sequence>
<proteinExistence type="predicted"/>
<keyword evidence="4" id="KW-1185">Reference proteome</keyword>
<dbReference type="Pfam" id="PF01926">
    <property type="entry name" value="MMR_HSR1"/>
    <property type="match status" value="1"/>
</dbReference>
<organism evidence="3 4">
    <name type="scientific">Leucocoprinus birnbaumii</name>
    <dbReference type="NCBI Taxonomy" id="56174"/>
    <lineage>
        <taxon>Eukaryota</taxon>
        <taxon>Fungi</taxon>
        <taxon>Dikarya</taxon>
        <taxon>Basidiomycota</taxon>
        <taxon>Agaricomycotina</taxon>
        <taxon>Agaricomycetes</taxon>
        <taxon>Agaricomycetidae</taxon>
        <taxon>Agaricales</taxon>
        <taxon>Agaricineae</taxon>
        <taxon>Agaricaceae</taxon>
        <taxon>Leucocoprinus</taxon>
    </lineage>
</organism>
<dbReference type="GO" id="GO:0005525">
    <property type="term" value="F:GTP binding"/>
    <property type="evidence" value="ECO:0007669"/>
    <property type="project" value="InterPro"/>
</dbReference>
<dbReference type="SUPFAM" id="SSF52540">
    <property type="entry name" value="P-loop containing nucleoside triphosphate hydrolases"/>
    <property type="match status" value="4"/>
</dbReference>
<dbReference type="EMBL" id="JANIEX010000023">
    <property type="protein sequence ID" value="KAJ3575936.1"/>
    <property type="molecule type" value="Genomic_DNA"/>
</dbReference>
<name>A0AAD5W3X1_9AGAR</name>
<comment type="caution">
    <text evidence="3">The sequence shown here is derived from an EMBL/GenBank/DDBJ whole genome shotgun (WGS) entry which is preliminary data.</text>
</comment>
<feature type="coiled-coil region" evidence="1">
    <location>
        <begin position="598"/>
        <end position="625"/>
    </location>
</feature>
<evidence type="ECO:0000256" key="1">
    <source>
        <dbReference type="SAM" id="Coils"/>
    </source>
</evidence>
<protein>
    <recommendedName>
        <fullName evidence="2">G domain-containing protein</fullName>
    </recommendedName>
</protein>